<dbReference type="Proteomes" id="UP001163321">
    <property type="component" value="Chromosome 4"/>
</dbReference>
<accession>A0ACC0W465</accession>
<protein>
    <submittedName>
        <fullName evidence="1">Uncharacterized protein</fullName>
    </submittedName>
</protein>
<organism evidence="1 2">
    <name type="scientific">Peronosclerospora sorghi</name>
    <dbReference type="NCBI Taxonomy" id="230839"/>
    <lineage>
        <taxon>Eukaryota</taxon>
        <taxon>Sar</taxon>
        <taxon>Stramenopiles</taxon>
        <taxon>Oomycota</taxon>
        <taxon>Peronosporomycetes</taxon>
        <taxon>Peronosporales</taxon>
        <taxon>Peronosporaceae</taxon>
        <taxon>Peronosclerospora</taxon>
    </lineage>
</organism>
<evidence type="ECO:0000313" key="1">
    <source>
        <dbReference type="EMBL" id="KAI9912898.1"/>
    </source>
</evidence>
<evidence type="ECO:0000313" key="2">
    <source>
        <dbReference type="Proteomes" id="UP001163321"/>
    </source>
</evidence>
<keyword evidence="2" id="KW-1185">Reference proteome</keyword>
<name>A0ACC0W465_9STRA</name>
<dbReference type="EMBL" id="CM047583">
    <property type="protein sequence ID" value="KAI9912898.1"/>
    <property type="molecule type" value="Genomic_DNA"/>
</dbReference>
<comment type="caution">
    <text evidence="1">The sequence shown here is derived from an EMBL/GenBank/DDBJ whole genome shotgun (WGS) entry which is preliminary data.</text>
</comment>
<gene>
    <name evidence="1" type="ORF">PsorP6_005954</name>
</gene>
<proteinExistence type="predicted"/>
<reference evidence="1 2" key="1">
    <citation type="journal article" date="2022" name="bioRxiv">
        <title>The genome of the oomycete Peronosclerospora sorghi, a cosmopolitan pathogen of maize and sorghum, is inflated with dispersed pseudogenes.</title>
        <authorList>
            <person name="Fletcher K."/>
            <person name="Martin F."/>
            <person name="Isakeit T."/>
            <person name="Cavanaugh K."/>
            <person name="Magill C."/>
            <person name="Michelmore R."/>
        </authorList>
    </citation>
    <scope>NUCLEOTIDE SEQUENCE [LARGE SCALE GENOMIC DNA]</scope>
    <source>
        <strain evidence="1">P6</strain>
    </source>
</reference>
<sequence>MLFETKGGQIKVTQGEQKMEVLKRKLTLEEVKEMMRVVESVPLWKVQGEGTKEANEHVVDVEVNAEKKMKQQGKLCGVYVLLLVKTDGIARVIDHQHVALNPSLSLSFVVAPGDYQVDVLLDTLAGISSSYDVHIE</sequence>